<evidence type="ECO:0000256" key="4">
    <source>
        <dbReference type="ARBA" id="ARBA00023125"/>
    </source>
</evidence>
<organism evidence="7 8">
    <name type="scientific">Bilifractor porci</name>
    <dbReference type="NCBI Taxonomy" id="2606636"/>
    <lineage>
        <taxon>Bacteria</taxon>
        <taxon>Bacillati</taxon>
        <taxon>Bacillota</taxon>
        <taxon>Clostridia</taxon>
        <taxon>Lachnospirales</taxon>
        <taxon>Lachnospiraceae</taxon>
        <taxon>Bilifractor</taxon>
    </lineage>
</organism>
<keyword evidence="3" id="KW-0805">Transcription regulation</keyword>
<keyword evidence="8" id="KW-1185">Reference proteome</keyword>
<dbReference type="InterPro" id="IPR055166">
    <property type="entry name" value="Transc_reg_Sar_Rot_HTH"/>
</dbReference>
<gene>
    <name evidence="7" type="ORF">FYJ60_06375</name>
</gene>
<dbReference type="Pfam" id="PF22381">
    <property type="entry name" value="Staph_reg_Sar_Rot"/>
    <property type="match status" value="1"/>
</dbReference>
<dbReference type="InterPro" id="IPR036388">
    <property type="entry name" value="WH-like_DNA-bd_sf"/>
</dbReference>
<evidence type="ECO:0000256" key="5">
    <source>
        <dbReference type="ARBA" id="ARBA00023163"/>
    </source>
</evidence>
<evidence type="ECO:0000256" key="1">
    <source>
        <dbReference type="ARBA" id="ARBA00004496"/>
    </source>
</evidence>
<dbReference type="FunFam" id="1.10.10.10:FF:000163">
    <property type="entry name" value="MarR family transcriptional regulator"/>
    <property type="match status" value="1"/>
</dbReference>
<keyword evidence="4" id="KW-0238">DNA-binding</keyword>
<dbReference type="AlphaFoldDB" id="A0A7X2TPE7"/>
<evidence type="ECO:0000313" key="7">
    <source>
        <dbReference type="EMBL" id="MST81938.1"/>
    </source>
</evidence>
<dbReference type="PROSITE" id="PS50995">
    <property type="entry name" value="HTH_MARR_2"/>
    <property type="match status" value="1"/>
</dbReference>
<dbReference type="EMBL" id="VUMV01000003">
    <property type="protein sequence ID" value="MST81938.1"/>
    <property type="molecule type" value="Genomic_DNA"/>
</dbReference>
<dbReference type="InterPro" id="IPR000835">
    <property type="entry name" value="HTH_MarR-typ"/>
</dbReference>
<dbReference type="RefSeq" id="WP_154457839.1">
    <property type="nucleotide sequence ID" value="NZ_VUMV01000003.1"/>
</dbReference>
<keyword evidence="5" id="KW-0804">Transcription</keyword>
<dbReference type="Gene3D" id="1.10.10.10">
    <property type="entry name" value="Winged helix-like DNA-binding domain superfamily/Winged helix DNA-binding domain"/>
    <property type="match status" value="1"/>
</dbReference>
<comment type="caution">
    <text evidence="7">The sequence shown here is derived from an EMBL/GenBank/DDBJ whole genome shotgun (WGS) entry which is preliminary data.</text>
</comment>
<evidence type="ECO:0000256" key="3">
    <source>
        <dbReference type="ARBA" id="ARBA00023015"/>
    </source>
</evidence>
<reference evidence="7 8" key="1">
    <citation type="submission" date="2019-08" db="EMBL/GenBank/DDBJ databases">
        <title>In-depth cultivation of the pig gut microbiome towards novel bacterial diversity and tailored functional studies.</title>
        <authorList>
            <person name="Wylensek D."/>
            <person name="Hitch T.C.A."/>
            <person name="Clavel T."/>
        </authorList>
    </citation>
    <scope>NUCLEOTIDE SEQUENCE [LARGE SCALE GENOMIC DNA]</scope>
    <source>
        <strain evidence="7 8">Oil+RF-744-WCA-WT-13</strain>
    </source>
</reference>
<name>A0A7X2TPE7_9FIRM</name>
<dbReference type="SMART" id="SM00347">
    <property type="entry name" value="HTH_MARR"/>
    <property type="match status" value="1"/>
</dbReference>
<dbReference type="SUPFAM" id="SSF46785">
    <property type="entry name" value="Winged helix' DNA-binding domain"/>
    <property type="match status" value="1"/>
</dbReference>
<sequence length="146" mass="16764">MEELTYHPDEALLLKNQLCFPLYAAARKVTGAYTPFLKPFGITYTQYITFLVLWEKDGITVGEIGTRLHLDNGTLTPLLKKMEAQGFITRRRNAEDERKVTVYLTPEGLDMKEKLKDVPLKIGHCLTIGQEDAKTLYRILYKILDI</sequence>
<dbReference type="Proteomes" id="UP000466864">
    <property type="component" value="Unassembled WGS sequence"/>
</dbReference>
<dbReference type="PRINTS" id="PR00598">
    <property type="entry name" value="HTHMARR"/>
</dbReference>
<protein>
    <submittedName>
        <fullName evidence="7">MarR family transcriptional regulator</fullName>
    </submittedName>
</protein>
<accession>A0A7X2TPE7</accession>
<proteinExistence type="predicted"/>
<dbReference type="GO" id="GO:0005737">
    <property type="term" value="C:cytoplasm"/>
    <property type="evidence" value="ECO:0007669"/>
    <property type="project" value="UniProtKB-SubCell"/>
</dbReference>
<keyword evidence="2" id="KW-0963">Cytoplasm</keyword>
<evidence type="ECO:0000256" key="2">
    <source>
        <dbReference type="ARBA" id="ARBA00022490"/>
    </source>
</evidence>
<dbReference type="PANTHER" id="PTHR33164:SF5">
    <property type="entry name" value="ORGANIC HYDROPEROXIDE RESISTANCE TRANSCRIPTIONAL REGULATOR"/>
    <property type="match status" value="1"/>
</dbReference>
<dbReference type="PANTHER" id="PTHR33164">
    <property type="entry name" value="TRANSCRIPTIONAL REGULATOR, MARR FAMILY"/>
    <property type="match status" value="1"/>
</dbReference>
<evidence type="ECO:0000313" key="8">
    <source>
        <dbReference type="Proteomes" id="UP000466864"/>
    </source>
</evidence>
<dbReference type="GO" id="GO:0003700">
    <property type="term" value="F:DNA-binding transcription factor activity"/>
    <property type="evidence" value="ECO:0007669"/>
    <property type="project" value="InterPro"/>
</dbReference>
<feature type="domain" description="HTH marR-type" evidence="6">
    <location>
        <begin position="15"/>
        <end position="145"/>
    </location>
</feature>
<dbReference type="GO" id="GO:0006950">
    <property type="term" value="P:response to stress"/>
    <property type="evidence" value="ECO:0007669"/>
    <property type="project" value="TreeGrafter"/>
</dbReference>
<dbReference type="InterPro" id="IPR036390">
    <property type="entry name" value="WH_DNA-bd_sf"/>
</dbReference>
<dbReference type="InterPro" id="IPR039422">
    <property type="entry name" value="MarR/SlyA-like"/>
</dbReference>
<comment type="subcellular location">
    <subcellularLocation>
        <location evidence="1">Cytoplasm</location>
    </subcellularLocation>
</comment>
<evidence type="ECO:0000259" key="6">
    <source>
        <dbReference type="PROSITE" id="PS50995"/>
    </source>
</evidence>
<dbReference type="GO" id="GO:0003677">
    <property type="term" value="F:DNA binding"/>
    <property type="evidence" value="ECO:0007669"/>
    <property type="project" value="UniProtKB-KW"/>
</dbReference>